<reference evidence="2" key="2">
    <citation type="submission" date="2020-09" db="EMBL/GenBank/DDBJ databases">
        <authorList>
            <person name="Sun Q."/>
            <person name="Zhou Y."/>
        </authorList>
    </citation>
    <scope>NUCLEOTIDE SEQUENCE</scope>
    <source>
        <strain evidence="2">CGMCC 1.12813</strain>
    </source>
</reference>
<dbReference type="AlphaFoldDB" id="A0A916WCY4"/>
<gene>
    <name evidence="2" type="ORF">GCM10010979_00370</name>
</gene>
<dbReference type="RefSeq" id="WP_188508709.1">
    <property type="nucleotide sequence ID" value="NZ_BMGB01000001.1"/>
</dbReference>
<protein>
    <submittedName>
        <fullName evidence="2">Uncharacterized protein</fullName>
    </submittedName>
</protein>
<sequence length="122" mass="13921">MKFDELSARVKDRFPNPEYLLTWYTGEYFEADNAIVPLSDGRFTVYHASGRGGFSEEFDSEGRPRIFESEDMVCDFVWAELTTPRSADTLASPISPEVKASRADEQRRRILAKRAGPIRPAR</sequence>
<organism evidence="2 3">
    <name type="scientific">Conyzicola nivalis</name>
    <dbReference type="NCBI Taxonomy" id="1477021"/>
    <lineage>
        <taxon>Bacteria</taxon>
        <taxon>Bacillati</taxon>
        <taxon>Actinomycetota</taxon>
        <taxon>Actinomycetes</taxon>
        <taxon>Micrococcales</taxon>
        <taxon>Microbacteriaceae</taxon>
        <taxon>Conyzicola</taxon>
    </lineage>
</organism>
<reference evidence="2" key="1">
    <citation type="journal article" date="2014" name="Int. J. Syst. Evol. Microbiol.">
        <title>Complete genome sequence of Corynebacterium casei LMG S-19264T (=DSM 44701T), isolated from a smear-ripened cheese.</title>
        <authorList>
            <consortium name="US DOE Joint Genome Institute (JGI-PGF)"/>
            <person name="Walter F."/>
            <person name="Albersmeier A."/>
            <person name="Kalinowski J."/>
            <person name="Ruckert C."/>
        </authorList>
    </citation>
    <scope>NUCLEOTIDE SEQUENCE</scope>
    <source>
        <strain evidence="2">CGMCC 1.12813</strain>
    </source>
</reference>
<feature type="compositionally biased region" description="Basic and acidic residues" evidence="1">
    <location>
        <begin position="99"/>
        <end position="108"/>
    </location>
</feature>
<keyword evidence="3" id="KW-1185">Reference proteome</keyword>
<accession>A0A916WCY4</accession>
<evidence type="ECO:0000313" key="3">
    <source>
        <dbReference type="Proteomes" id="UP000606922"/>
    </source>
</evidence>
<name>A0A916WCY4_9MICO</name>
<dbReference type="EMBL" id="BMGB01000001">
    <property type="protein sequence ID" value="GGA89573.1"/>
    <property type="molecule type" value="Genomic_DNA"/>
</dbReference>
<evidence type="ECO:0000313" key="2">
    <source>
        <dbReference type="EMBL" id="GGA89573.1"/>
    </source>
</evidence>
<evidence type="ECO:0000256" key="1">
    <source>
        <dbReference type="SAM" id="MobiDB-lite"/>
    </source>
</evidence>
<dbReference type="Proteomes" id="UP000606922">
    <property type="component" value="Unassembled WGS sequence"/>
</dbReference>
<comment type="caution">
    <text evidence="2">The sequence shown here is derived from an EMBL/GenBank/DDBJ whole genome shotgun (WGS) entry which is preliminary data.</text>
</comment>
<feature type="region of interest" description="Disordered" evidence="1">
    <location>
        <begin position="89"/>
        <end position="122"/>
    </location>
</feature>
<proteinExistence type="predicted"/>